<dbReference type="FunFam" id="1.20.140.10:FF:000001">
    <property type="entry name" value="Acyl-CoA dehydrogenase"/>
    <property type="match status" value="1"/>
</dbReference>
<evidence type="ECO:0000313" key="10">
    <source>
        <dbReference type="EMBL" id="AWW35549.1"/>
    </source>
</evidence>
<feature type="domain" description="Acyl-CoA dehydrogenase/oxidase C-terminal" evidence="7">
    <location>
        <begin position="232"/>
        <end position="380"/>
    </location>
</feature>
<reference evidence="10 11" key="1">
    <citation type="journal article" date="2019" name="Int. J. Syst. Evol. Microbiol.">
        <title>Streptomyces cadmiisoli sp. nov., a novel actinomycete isolated from cadmium-contaminated soil.</title>
        <authorList>
            <person name="Li K."/>
            <person name="Tang X."/>
            <person name="Zhao J."/>
            <person name="Guo Y."/>
            <person name="Tang Y."/>
            <person name="Gao J."/>
        </authorList>
    </citation>
    <scope>NUCLEOTIDE SEQUENCE [LARGE SCALE GENOMIC DNA]</scope>
    <source>
        <strain evidence="10 11">ZFG47</strain>
    </source>
</reference>
<dbReference type="SUPFAM" id="SSF47203">
    <property type="entry name" value="Acyl-CoA dehydrogenase C-terminal domain-like"/>
    <property type="match status" value="1"/>
</dbReference>
<dbReference type="GO" id="GO:0050660">
    <property type="term" value="F:flavin adenine dinucleotide binding"/>
    <property type="evidence" value="ECO:0007669"/>
    <property type="project" value="InterPro"/>
</dbReference>
<evidence type="ECO:0000256" key="6">
    <source>
        <dbReference type="RuleBase" id="RU362125"/>
    </source>
</evidence>
<keyword evidence="4 6" id="KW-0274">FAD</keyword>
<evidence type="ECO:0000256" key="1">
    <source>
        <dbReference type="ARBA" id="ARBA00001974"/>
    </source>
</evidence>
<dbReference type="AlphaFoldDB" id="A0A2Z4ISB0"/>
<protein>
    <submittedName>
        <fullName evidence="10">Acyl-CoA dehydrogenase</fullName>
    </submittedName>
</protein>
<dbReference type="InterPro" id="IPR006089">
    <property type="entry name" value="Acyl-CoA_DH_CS"/>
</dbReference>
<dbReference type="Gene3D" id="1.20.140.10">
    <property type="entry name" value="Butyryl-CoA Dehydrogenase, subunit A, domain 3"/>
    <property type="match status" value="1"/>
</dbReference>
<organism evidence="10 11">
    <name type="scientific">Streptomyces cadmiisoli</name>
    <dbReference type="NCBI Taxonomy" id="2184053"/>
    <lineage>
        <taxon>Bacteria</taxon>
        <taxon>Bacillati</taxon>
        <taxon>Actinomycetota</taxon>
        <taxon>Actinomycetes</taxon>
        <taxon>Kitasatosporales</taxon>
        <taxon>Streptomycetaceae</taxon>
        <taxon>Streptomyces</taxon>
        <taxon>Streptomyces aurantiacus group</taxon>
    </lineage>
</organism>
<keyword evidence="3 6" id="KW-0285">Flavoprotein</keyword>
<feature type="domain" description="Acyl-CoA dehydrogenase/oxidase N-terminal" evidence="9">
    <location>
        <begin position="8"/>
        <end position="121"/>
    </location>
</feature>
<dbReference type="InterPro" id="IPR013786">
    <property type="entry name" value="AcylCoA_DH/ox_N"/>
</dbReference>
<dbReference type="Gene3D" id="2.40.110.10">
    <property type="entry name" value="Butyryl-CoA Dehydrogenase, subunit A, domain 2"/>
    <property type="match status" value="1"/>
</dbReference>
<dbReference type="KEGG" id="scad:DN051_01790"/>
<dbReference type="InterPro" id="IPR037069">
    <property type="entry name" value="AcylCoA_DH/ox_N_sf"/>
</dbReference>
<dbReference type="Pfam" id="PF00441">
    <property type="entry name" value="Acyl-CoA_dh_1"/>
    <property type="match status" value="1"/>
</dbReference>
<gene>
    <name evidence="10" type="ORF">DN051_01790</name>
</gene>
<comment type="cofactor">
    <cofactor evidence="1 6">
        <name>FAD</name>
        <dbReference type="ChEBI" id="CHEBI:57692"/>
    </cofactor>
</comment>
<dbReference type="GO" id="GO:0003995">
    <property type="term" value="F:acyl-CoA dehydrogenase activity"/>
    <property type="evidence" value="ECO:0007669"/>
    <property type="project" value="InterPro"/>
</dbReference>
<evidence type="ECO:0000256" key="5">
    <source>
        <dbReference type="ARBA" id="ARBA00023002"/>
    </source>
</evidence>
<feature type="domain" description="Acyl-CoA oxidase/dehydrogenase middle" evidence="8">
    <location>
        <begin position="125"/>
        <end position="220"/>
    </location>
</feature>
<evidence type="ECO:0000259" key="7">
    <source>
        <dbReference type="Pfam" id="PF00441"/>
    </source>
</evidence>
<proteinExistence type="inferred from homology"/>
<keyword evidence="11" id="KW-1185">Reference proteome</keyword>
<evidence type="ECO:0000313" key="11">
    <source>
        <dbReference type="Proteomes" id="UP000249616"/>
    </source>
</evidence>
<dbReference type="PANTHER" id="PTHR43884">
    <property type="entry name" value="ACYL-COA DEHYDROGENASE"/>
    <property type="match status" value="1"/>
</dbReference>
<evidence type="ECO:0000256" key="3">
    <source>
        <dbReference type="ARBA" id="ARBA00022630"/>
    </source>
</evidence>
<accession>A0A2Z4ISB0</accession>
<dbReference type="InterPro" id="IPR009075">
    <property type="entry name" value="AcylCo_DH/oxidase_C"/>
</dbReference>
<evidence type="ECO:0000256" key="4">
    <source>
        <dbReference type="ARBA" id="ARBA00022827"/>
    </source>
</evidence>
<dbReference type="FunFam" id="2.40.110.10:FF:000002">
    <property type="entry name" value="Acyl-CoA dehydrogenase fadE12"/>
    <property type="match status" value="1"/>
</dbReference>
<evidence type="ECO:0000256" key="2">
    <source>
        <dbReference type="ARBA" id="ARBA00009347"/>
    </source>
</evidence>
<dbReference type="Pfam" id="PF02771">
    <property type="entry name" value="Acyl-CoA_dh_N"/>
    <property type="match status" value="1"/>
</dbReference>
<dbReference type="Proteomes" id="UP000249616">
    <property type="component" value="Chromosome"/>
</dbReference>
<dbReference type="PROSITE" id="PS00073">
    <property type="entry name" value="ACYL_COA_DH_2"/>
    <property type="match status" value="1"/>
</dbReference>
<dbReference type="EMBL" id="CP030073">
    <property type="protein sequence ID" value="AWW35549.1"/>
    <property type="molecule type" value="Genomic_DNA"/>
</dbReference>
<dbReference type="PROSITE" id="PS00072">
    <property type="entry name" value="ACYL_COA_DH_1"/>
    <property type="match status" value="1"/>
</dbReference>
<dbReference type="Pfam" id="PF02770">
    <property type="entry name" value="Acyl-CoA_dh_M"/>
    <property type="match status" value="1"/>
</dbReference>
<dbReference type="InterPro" id="IPR009100">
    <property type="entry name" value="AcylCoA_DH/oxidase_NM_dom_sf"/>
</dbReference>
<name>A0A2Z4ISB0_9ACTN</name>
<comment type="similarity">
    <text evidence="2 6">Belongs to the acyl-CoA dehydrogenase family.</text>
</comment>
<dbReference type="InterPro" id="IPR046373">
    <property type="entry name" value="Acyl-CoA_Oxase/DH_mid-dom_sf"/>
</dbReference>
<evidence type="ECO:0000259" key="9">
    <source>
        <dbReference type="Pfam" id="PF02771"/>
    </source>
</evidence>
<dbReference type="RefSeq" id="WP_112437720.1">
    <property type="nucleotide sequence ID" value="NZ_CP030073.1"/>
</dbReference>
<sequence>MQRTLYDQDHEDFRAIVREFITREVAPQQQHWEQRHLIDRAVWTAAGKQGLLGLAAPEEYGGAGQHDFRFRAVMMEEFARVGAASLQSGFAVQDDIVLPYLLDLGTEEQKRRWVPGMCTGETVGAIAMTEPGAGSDLQGIRTTAVRDGDDWIIDGTKTFITNGIHADLVIVAARTDPAAGAKGISLFVVERDAPGFTRGRKLEKVGLHAQDTAELFFDAVRVPAGNLLGSEGEGFVHLMERLPRERMSIAVFAQCVAEAALDWTLDYAADRQAFGQAIGDFQHSRFLLAELVTHTEVTRAYIDKAITELIAGTLTAVDAAKAKWWATELQTRVTDRCLQLHGGYGYMLEYPIARAFIDARIQTIYGGTTEIMKEIIGRDLARRKADR</sequence>
<dbReference type="InterPro" id="IPR006091">
    <property type="entry name" value="Acyl-CoA_Oxase/DH_mid-dom"/>
</dbReference>
<dbReference type="Gene3D" id="1.10.540.10">
    <property type="entry name" value="Acyl-CoA dehydrogenase/oxidase, N-terminal domain"/>
    <property type="match status" value="1"/>
</dbReference>
<dbReference type="InterPro" id="IPR036250">
    <property type="entry name" value="AcylCo_DH-like_C"/>
</dbReference>
<keyword evidence="5 6" id="KW-0560">Oxidoreductase</keyword>
<dbReference type="SUPFAM" id="SSF56645">
    <property type="entry name" value="Acyl-CoA dehydrogenase NM domain-like"/>
    <property type="match status" value="1"/>
</dbReference>
<evidence type="ECO:0000259" key="8">
    <source>
        <dbReference type="Pfam" id="PF02770"/>
    </source>
</evidence>
<dbReference type="PANTHER" id="PTHR43884:SF12">
    <property type="entry name" value="ISOVALERYL-COA DEHYDROGENASE, MITOCHONDRIAL-RELATED"/>
    <property type="match status" value="1"/>
</dbReference>